<evidence type="ECO:0000256" key="3">
    <source>
        <dbReference type="ARBA" id="ARBA00023211"/>
    </source>
</evidence>
<dbReference type="PANTHER" id="PTHR42909">
    <property type="entry name" value="ZGC:136858"/>
    <property type="match status" value="1"/>
</dbReference>
<dbReference type="GO" id="GO:0046872">
    <property type="term" value="F:metal ion binding"/>
    <property type="evidence" value="ECO:0007669"/>
    <property type="project" value="UniProtKB-KW"/>
</dbReference>
<reference evidence="8" key="1">
    <citation type="submission" date="2016-11" db="EMBL/GenBank/DDBJ databases">
        <authorList>
            <person name="Varghese N."/>
            <person name="Submissions S."/>
        </authorList>
    </citation>
    <scope>NUCLEOTIDE SEQUENCE [LARGE SCALE GENOMIC DNA]</scope>
    <source>
        <strain evidence="8">DSM 22212</strain>
    </source>
</reference>
<dbReference type="InterPro" id="IPR007342">
    <property type="entry name" value="PsuG"/>
</dbReference>
<dbReference type="AlphaFoldDB" id="A0A1M6XLI3"/>
<feature type="binding site" evidence="6">
    <location>
        <position position="123"/>
    </location>
    <ligand>
        <name>Mn(2+)</name>
        <dbReference type="ChEBI" id="CHEBI:29035"/>
    </ligand>
</feature>
<evidence type="ECO:0000256" key="6">
    <source>
        <dbReference type="HAMAP-Rule" id="MF_01876"/>
    </source>
</evidence>
<evidence type="ECO:0000256" key="1">
    <source>
        <dbReference type="ARBA" id="ARBA00022723"/>
    </source>
</evidence>
<dbReference type="Pfam" id="PF04227">
    <property type="entry name" value="Indigoidine_A"/>
    <property type="match status" value="1"/>
</dbReference>
<feature type="active site" description="Nucleophile" evidence="6">
    <location>
        <position position="144"/>
    </location>
</feature>
<comment type="catalytic activity">
    <reaction evidence="6">
        <text>D-ribose 5-phosphate + uracil = psi-UMP + H2O</text>
        <dbReference type="Rhea" id="RHEA:18337"/>
        <dbReference type="ChEBI" id="CHEBI:15377"/>
        <dbReference type="ChEBI" id="CHEBI:17568"/>
        <dbReference type="ChEBI" id="CHEBI:58380"/>
        <dbReference type="ChEBI" id="CHEBI:78346"/>
        <dbReference type="EC" id="4.2.1.70"/>
    </reaction>
</comment>
<comment type="similarity">
    <text evidence="6">Belongs to the pseudouridine-5'-phosphate glycosidase family.</text>
</comment>
<evidence type="ECO:0000256" key="5">
    <source>
        <dbReference type="ARBA" id="ARBA00023295"/>
    </source>
</evidence>
<feature type="active site" description="Proton donor" evidence="6">
    <location>
        <position position="8"/>
    </location>
</feature>
<comment type="cofactor">
    <cofactor evidence="6">
        <name>Mn(2+)</name>
        <dbReference type="ChEBI" id="CHEBI:29035"/>
    </cofactor>
    <text evidence="6">Binds 1 Mn(2+) ion per subunit.</text>
</comment>
<organism evidence="7 8">
    <name type="scientific">Rhodothermus profundi</name>
    <dbReference type="NCBI Taxonomy" id="633813"/>
    <lineage>
        <taxon>Bacteria</taxon>
        <taxon>Pseudomonadati</taxon>
        <taxon>Rhodothermota</taxon>
        <taxon>Rhodothermia</taxon>
        <taxon>Rhodothermales</taxon>
        <taxon>Rhodothermaceae</taxon>
        <taxon>Rhodothermus</taxon>
    </lineage>
</organism>
<keyword evidence="8" id="KW-1185">Reference proteome</keyword>
<sequence>MDAPVALESTVIAHGLPAPHNLDTARRCEAAVRAEGARPCTIAILKGQVRLGLHPDELRYLATAPGIRKVSLRDLPVVVARGLDGATTVAATLHLAWRAGIPVMATGGIGGVHRRIDGQPAMDISADLEALARIPAIVVCSGPKIILDLEATREQLETRGITVVGYRTDTMPAFYCPTSGLPVDVRCDTPAEVVALYRARQRLGLPGALLVTVPPPDRVALPREVVLPALEQALQDAETRQLRAEALTPFLLARLRERLGSRVLQANIALLEQNAIVAARIARALATAT</sequence>
<keyword evidence="5 6" id="KW-0326">Glycosidase</keyword>
<dbReference type="EMBL" id="FRAU01000011">
    <property type="protein sequence ID" value="SHL06811.1"/>
    <property type="molecule type" value="Genomic_DNA"/>
</dbReference>
<feature type="binding site" evidence="6">
    <location>
        <position position="69"/>
    </location>
    <ligand>
        <name>substrate</name>
    </ligand>
</feature>
<dbReference type="Proteomes" id="UP000185812">
    <property type="component" value="Unassembled WGS sequence"/>
</dbReference>
<dbReference type="GO" id="GO:0046113">
    <property type="term" value="P:nucleobase catabolic process"/>
    <property type="evidence" value="ECO:0007669"/>
    <property type="project" value="UniProtKB-UniRule"/>
</dbReference>
<dbReference type="OrthoDB" id="9805870at2"/>
<keyword evidence="1 6" id="KW-0479">Metal-binding</keyword>
<dbReference type="EC" id="4.2.1.70" evidence="6"/>
<dbReference type="Gene3D" id="3.40.1790.10">
    <property type="entry name" value="Indigoidine synthase domain"/>
    <property type="match status" value="1"/>
</dbReference>
<accession>A0A1M6XLI3</accession>
<comment type="function">
    <text evidence="6">Catalyzes the reversible cleavage of pseudouridine 5'-phosphate (PsiMP) to ribose 5-phosphate and uracil. Functions biologically in the cleavage direction, as part of a pseudouridine degradation pathway.</text>
</comment>
<dbReference type="InterPro" id="IPR022830">
    <property type="entry name" value="Indigdn_synthA-like"/>
</dbReference>
<dbReference type="GO" id="GO:0016798">
    <property type="term" value="F:hydrolase activity, acting on glycosyl bonds"/>
    <property type="evidence" value="ECO:0007669"/>
    <property type="project" value="UniProtKB-KW"/>
</dbReference>
<keyword evidence="3 6" id="KW-0464">Manganese</keyword>
<evidence type="ECO:0000313" key="8">
    <source>
        <dbReference type="Proteomes" id="UP000185812"/>
    </source>
</evidence>
<gene>
    <name evidence="6" type="primary">psuG</name>
    <name evidence="7" type="ORF">SAMN04488087_2647</name>
</gene>
<comment type="subunit">
    <text evidence="6">Homotrimer.</text>
</comment>
<dbReference type="SUPFAM" id="SSF110581">
    <property type="entry name" value="Indigoidine synthase A-like"/>
    <property type="match status" value="1"/>
</dbReference>
<evidence type="ECO:0000313" key="7">
    <source>
        <dbReference type="EMBL" id="SHL06811.1"/>
    </source>
</evidence>
<feature type="binding site" evidence="6">
    <location>
        <begin position="125"/>
        <end position="127"/>
    </location>
    <ligand>
        <name>substrate</name>
    </ligand>
</feature>
<dbReference type="GO" id="GO:0004730">
    <property type="term" value="F:pseudouridylate synthase activity"/>
    <property type="evidence" value="ECO:0007669"/>
    <property type="project" value="UniProtKB-UniRule"/>
</dbReference>
<keyword evidence="4 6" id="KW-0456">Lyase</keyword>
<dbReference type="GO" id="GO:0005737">
    <property type="term" value="C:cytoplasm"/>
    <property type="evidence" value="ECO:0007669"/>
    <property type="project" value="TreeGrafter"/>
</dbReference>
<keyword evidence="2 6" id="KW-0378">Hydrolase</keyword>
<name>A0A1M6XLI3_9BACT</name>
<dbReference type="HAMAP" id="MF_01876">
    <property type="entry name" value="PsiMP_glycosidase"/>
    <property type="match status" value="1"/>
</dbReference>
<dbReference type="STRING" id="633813.SAMN04488087_2647"/>
<feature type="binding site" evidence="6">
    <location>
        <position position="89"/>
    </location>
    <ligand>
        <name>substrate</name>
    </ligand>
</feature>
<proteinExistence type="inferred from homology"/>
<dbReference type="PANTHER" id="PTHR42909:SF1">
    <property type="entry name" value="CARBOHYDRATE KINASE PFKB DOMAIN-CONTAINING PROTEIN"/>
    <property type="match status" value="1"/>
</dbReference>
<evidence type="ECO:0000256" key="4">
    <source>
        <dbReference type="ARBA" id="ARBA00023239"/>
    </source>
</evidence>
<protein>
    <recommendedName>
        <fullName evidence="6">Pseudouridine-5'-phosphate glycosidase</fullName>
        <shortName evidence="6">PsiMP glycosidase</shortName>
        <ecNumber evidence="6">4.2.1.70</ecNumber>
    </recommendedName>
</protein>
<evidence type="ECO:0000256" key="2">
    <source>
        <dbReference type="ARBA" id="ARBA00022801"/>
    </source>
</evidence>